<dbReference type="SUPFAM" id="SSF55136">
    <property type="entry name" value="Probable bacterial effector-binding domain"/>
    <property type="match status" value="1"/>
</dbReference>
<gene>
    <name evidence="1" type="ORF">RV15_GL001334</name>
</gene>
<dbReference type="Gene3D" id="3.20.80.10">
    <property type="entry name" value="Regulatory factor, effector binding domain"/>
    <property type="match status" value="1"/>
</dbReference>
<dbReference type="AlphaFoldDB" id="A0AA91JQY0"/>
<dbReference type="PANTHER" id="PTHR36444">
    <property type="entry name" value="TRANSCRIPTIONAL REGULATOR PROTEIN YOBU-RELATED"/>
    <property type="match status" value="1"/>
</dbReference>
<accession>A0AA91JQY0</accession>
<dbReference type="InterPro" id="IPR053182">
    <property type="entry name" value="YobU-like_regulator"/>
</dbReference>
<dbReference type="InterPro" id="IPR011256">
    <property type="entry name" value="Reg_factor_effector_dom_sf"/>
</dbReference>
<evidence type="ECO:0008006" key="3">
    <source>
        <dbReference type="Google" id="ProtNLM"/>
    </source>
</evidence>
<dbReference type="RefSeq" id="WP_071876384.1">
    <property type="nucleotide sequence ID" value="NZ_JXLC01000002.1"/>
</dbReference>
<organism evidence="1 2">
    <name type="scientific">Enterococcus silesiacus</name>
    <dbReference type="NCBI Taxonomy" id="332949"/>
    <lineage>
        <taxon>Bacteria</taxon>
        <taxon>Bacillati</taxon>
        <taxon>Bacillota</taxon>
        <taxon>Bacilli</taxon>
        <taxon>Lactobacillales</taxon>
        <taxon>Enterococcaceae</taxon>
        <taxon>Enterococcus</taxon>
    </lineage>
</organism>
<name>A0AA91JQY0_9ENTE</name>
<protein>
    <recommendedName>
        <fullName evidence="3">Integron-associated effector binding protein domain-containing protein</fullName>
    </recommendedName>
</protein>
<evidence type="ECO:0000313" key="1">
    <source>
        <dbReference type="EMBL" id="OJG93302.1"/>
    </source>
</evidence>
<reference evidence="1 2" key="1">
    <citation type="submission" date="2014-12" db="EMBL/GenBank/DDBJ databases">
        <title>Draft genome sequences of 29 type strains of Enterococci.</title>
        <authorList>
            <person name="Zhong Z."/>
            <person name="Sun Z."/>
            <person name="Liu W."/>
            <person name="Zhang W."/>
            <person name="Zhang H."/>
        </authorList>
    </citation>
    <scope>NUCLEOTIDE SEQUENCE [LARGE SCALE GENOMIC DNA]</scope>
    <source>
        <strain evidence="1 2">DSM 22801</strain>
    </source>
</reference>
<evidence type="ECO:0000313" key="2">
    <source>
        <dbReference type="Proteomes" id="UP000183039"/>
    </source>
</evidence>
<dbReference type="EMBL" id="JXLC01000002">
    <property type="protein sequence ID" value="OJG93302.1"/>
    <property type="molecule type" value="Genomic_DNA"/>
</dbReference>
<comment type="caution">
    <text evidence="1">The sequence shown here is derived from an EMBL/GenBank/DDBJ whole genome shotgun (WGS) entry which is preliminary data.</text>
</comment>
<sequence>MLRLFHKEKGVIELTIQLIEKTIKGKKIRTNNNRLDEIIALWSSVPQMDLAGEFFAVYSNYESNFKGNYDLLVGNEQADFLESSVIRAGQYVEIPVAVGSPEGVGEAWQKIWKDEALEKKRTYLTDVEHYKEDGTVTIYLSV</sequence>
<dbReference type="Proteomes" id="UP000183039">
    <property type="component" value="Unassembled WGS sequence"/>
</dbReference>
<proteinExistence type="predicted"/>
<dbReference type="PANTHER" id="PTHR36444:SF2">
    <property type="entry name" value="TRANSCRIPTIONAL REGULATOR PROTEIN YOBU-RELATED"/>
    <property type="match status" value="1"/>
</dbReference>